<protein>
    <submittedName>
        <fullName evidence="1">Uncharacterized protein</fullName>
    </submittedName>
</protein>
<sequence length="81" mass="8968">MKKRTKACLTLVIGLAGLLMLERGLMPKGETYRSGDGVLLRSAWLGQPGSCDGTESCREQDTSVNRRAQERTLGHLQFAFR</sequence>
<dbReference type="EMBL" id="VMNI01000013">
    <property type="protein sequence ID" value="TVO75429.1"/>
    <property type="molecule type" value="Genomic_DNA"/>
</dbReference>
<name>A0A557SDE0_9RHOO</name>
<dbReference type="Proteomes" id="UP000318349">
    <property type="component" value="Unassembled WGS sequence"/>
</dbReference>
<comment type="caution">
    <text evidence="1">The sequence shown here is derived from an EMBL/GenBank/DDBJ whole genome shotgun (WGS) entry which is preliminary data.</text>
</comment>
<evidence type="ECO:0000313" key="2">
    <source>
        <dbReference type="Proteomes" id="UP000318349"/>
    </source>
</evidence>
<organism evidence="1 2">
    <name type="scientific">Denitromonas halophila</name>
    <dbReference type="NCBI Taxonomy" id="1629404"/>
    <lineage>
        <taxon>Bacteria</taxon>
        <taxon>Pseudomonadati</taxon>
        <taxon>Pseudomonadota</taxon>
        <taxon>Betaproteobacteria</taxon>
        <taxon>Rhodocyclales</taxon>
        <taxon>Zoogloeaceae</taxon>
        <taxon>Denitromonas</taxon>
    </lineage>
</organism>
<gene>
    <name evidence="1" type="ORF">FHP89_13850</name>
</gene>
<evidence type="ECO:0000313" key="1">
    <source>
        <dbReference type="EMBL" id="TVO75429.1"/>
    </source>
</evidence>
<proteinExistence type="predicted"/>
<accession>A0A557SDE0</accession>
<dbReference type="AlphaFoldDB" id="A0A557SDE0"/>
<reference evidence="1 2" key="1">
    <citation type="submission" date="2019-07" db="EMBL/GenBank/DDBJ databases">
        <title>The pathways for chlorine oxyanion respiration interact through the shared metabolite chlorate.</title>
        <authorList>
            <person name="Barnum T.P."/>
            <person name="Cheng Y."/>
            <person name="Hill K.A."/>
            <person name="Lucas L.N."/>
            <person name="Carlson H.K."/>
            <person name="Coates J.D."/>
        </authorList>
    </citation>
    <scope>NUCLEOTIDE SEQUENCE [LARGE SCALE GENOMIC DNA]</scope>
    <source>
        <strain evidence="1 2">SFB-1</strain>
    </source>
</reference>